<dbReference type="EMBL" id="CP093351">
    <property type="protein sequence ID" value="WOH14241.1"/>
    <property type="molecule type" value="Genomic_DNA"/>
</dbReference>
<gene>
    <name evidence="1" type="ORF">DCAR_0933758</name>
</gene>
<name>A0AAF1BGR5_DAUCS</name>
<dbReference type="Proteomes" id="UP000077755">
    <property type="component" value="Chromosome 9"/>
</dbReference>
<keyword evidence="2" id="KW-1185">Reference proteome</keyword>
<proteinExistence type="predicted"/>
<dbReference type="AlphaFoldDB" id="A0AAF1BGR5"/>
<protein>
    <submittedName>
        <fullName evidence="1">Uncharacterized protein</fullName>
    </submittedName>
</protein>
<evidence type="ECO:0000313" key="2">
    <source>
        <dbReference type="Proteomes" id="UP000077755"/>
    </source>
</evidence>
<reference evidence="1" key="2">
    <citation type="submission" date="2022-03" db="EMBL/GenBank/DDBJ databases">
        <title>Draft title - Genomic analysis of global carrot germplasm unveils the trajectory of domestication and the origin of high carotenoid orange carrot.</title>
        <authorList>
            <person name="Iorizzo M."/>
            <person name="Ellison S."/>
            <person name="Senalik D."/>
            <person name="Macko-Podgorni A."/>
            <person name="Grzebelus D."/>
            <person name="Bostan H."/>
            <person name="Rolling W."/>
            <person name="Curaba J."/>
            <person name="Simon P."/>
        </authorList>
    </citation>
    <scope>NUCLEOTIDE SEQUENCE</scope>
    <source>
        <tissue evidence="1">Leaf</tissue>
    </source>
</reference>
<accession>A0AAF1BGR5</accession>
<reference evidence="1" key="1">
    <citation type="journal article" date="2016" name="Nat. Genet.">
        <title>A high-quality carrot genome assembly provides new insights into carotenoid accumulation and asterid genome evolution.</title>
        <authorList>
            <person name="Iorizzo M."/>
            <person name="Ellison S."/>
            <person name="Senalik D."/>
            <person name="Zeng P."/>
            <person name="Satapoomin P."/>
            <person name="Huang J."/>
            <person name="Bowman M."/>
            <person name="Iovene M."/>
            <person name="Sanseverino W."/>
            <person name="Cavagnaro P."/>
            <person name="Yildiz M."/>
            <person name="Macko-Podgorni A."/>
            <person name="Moranska E."/>
            <person name="Grzebelus E."/>
            <person name="Grzebelus D."/>
            <person name="Ashrafi H."/>
            <person name="Zheng Z."/>
            <person name="Cheng S."/>
            <person name="Spooner D."/>
            <person name="Van Deynze A."/>
            <person name="Simon P."/>
        </authorList>
    </citation>
    <scope>NUCLEOTIDE SEQUENCE</scope>
    <source>
        <tissue evidence="1">Leaf</tissue>
    </source>
</reference>
<sequence length="106" mass="11820">MEKLADYTCDPEYLAVWSKLMKSLDNFKQVIEGPVTWIADIESFGRIDLKIVNEVLGPLGGGIERLMDESPSVTIKRGRLNQSIGLLKESKDVLAEIIDRIAIADD</sequence>
<evidence type="ECO:0000313" key="1">
    <source>
        <dbReference type="EMBL" id="WOH14241.1"/>
    </source>
</evidence>
<organism evidence="1 2">
    <name type="scientific">Daucus carota subsp. sativus</name>
    <name type="common">Carrot</name>
    <dbReference type="NCBI Taxonomy" id="79200"/>
    <lineage>
        <taxon>Eukaryota</taxon>
        <taxon>Viridiplantae</taxon>
        <taxon>Streptophyta</taxon>
        <taxon>Embryophyta</taxon>
        <taxon>Tracheophyta</taxon>
        <taxon>Spermatophyta</taxon>
        <taxon>Magnoliopsida</taxon>
        <taxon>eudicotyledons</taxon>
        <taxon>Gunneridae</taxon>
        <taxon>Pentapetalae</taxon>
        <taxon>asterids</taxon>
        <taxon>campanulids</taxon>
        <taxon>Apiales</taxon>
        <taxon>Apiaceae</taxon>
        <taxon>Apioideae</taxon>
        <taxon>Scandiceae</taxon>
        <taxon>Daucinae</taxon>
        <taxon>Daucus</taxon>
        <taxon>Daucus sect. Daucus</taxon>
    </lineage>
</organism>